<feature type="compositionally biased region" description="Gly residues" evidence="1">
    <location>
        <begin position="487"/>
        <end position="496"/>
    </location>
</feature>
<name>A0ABP6ZV70_9ACTN</name>
<dbReference type="PANTHER" id="PTHR35526:SF3">
    <property type="entry name" value="ANTI-SIGMA-F FACTOR RSBW"/>
    <property type="match status" value="1"/>
</dbReference>
<feature type="region of interest" description="Disordered" evidence="1">
    <location>
        <begin position="368"/>
        <end position="403"/>
    </location>
</feature>
<evidence type="ECO:0000313" key="2">
    <source>
        <dbReference type="EMBL" id="GAA3616053.1"/>
    </source>
</evidence>
<dbReference type="InterPro" id="IPR036890">
    <property type="entry name" value="HATPase_C_sf"/>
</dbReference>
<evidence type="ECO:0000313" key="3">
    <source>
        <dbReference type="Proteomes" id="UP001500630"/>
    </source>
</evidence>
<dbReference type="Proteomes" id="UP001500630">
    <property type="component" value="Unassembled WGS sequence"/>
</dbReference>
<dbReference type="PANTHER" id="PTHR35526">
    <property type="entry name" value="ANTI-SIGMA-F FACTOR RSBW-RELATED"/>
    <property type="match status" value="1"/>
</dbReference>
<accession>A0ABP6ZV70</accession>
<evidence type="ECO:0008006" key="4">
    <source>
        <dbReference type="Google" id="ProtNLM"/>
    </source>
</evidence>
<dbReference type="CDD" id="cd16936">
    <property type="entry name" value="HATPase_RsbW-like"/>
    <property type="match status" value="1"/>
</dbReference>
<reference evidence="3" key="1">
    <citation type="journal article" date="2019" name="Int. J. Syst. Evol. Microbiol.">
        <title>The Global Catalogue of Microorganisms (GCM) 10K type strain sequencing project: providing services to taxonomists for standard genome sequencing and annotation.</title>
        <authorList>
            <consortium name="The Broad Institute Genomics Platform"/>
            <consortium name="The Broad Institute Genome Sequencing Center for Infectious Disease"/>
            <person name="Wu L."/>
            <person name="Ma J."/>
        </authorList>
    </citation>
    <scope>NUCLEOTIDE SEQUENCE [LARGE SCALE GENOMIC DNA]</scope>
    <source>
        <strain evidence="3">JCM 17326</strain>
    </source>
</reference>
<gene>
    <name evidence="2" type="ORF">GCM10022419_121690</name>
</gene>
<feature type="region of interest" description="Disordered" evidence="1">
    <location>
        <begin position="1"/>
        <end position="32"/>
    </location>
</feature>
<keyword evidence="3" id="KW-1185">Reference proteome</keyword>
<dbReference type="SUPFAM" id="SSF55874">
    <property type="entry name" value="ATPase domain of HSP90 chaperone/DNA topoisomerase II/histidine kinase"/>
    <property type="match status" value="1"/>
</dbReference>
<comment type="caution">
    <text evidence="2">The sequence shown here is derived from an EMBL/GenBank/DDBJ whole genome shotgun (WGS) entry which is preliminary data.</text>
</comment>
<organism evidence="2 3">
    <name type="scientific">Nonomuraea rosea</name>
    <dbReference type="NCBI Taxonomy" id="638574"/>
    <lineage>
        <taxon>Bacteria</taxon>
        <taxon>Bacillati</taxon>
        <taxon>Actinomycetota</taxon>
        <taxon>Actinomycetes</taxon>
        <taxon>Streptosporangiales</taxon>
        <taxon>Streptosporangiaceae</taxon>
        <taxon>Nonomuraea</taxon>
    </lineage>
</organism>
<dbReference type="Gene3D" id="3.30.565.10">
    <property type="entry name" value="Histidine kinase-like ATPase, C-terminal domain"/>
    <property type="match status" value="1"/>
</dbReference>
<evidence type="ECO:0000256" key="1">
    <source>
        <dbReference type="SAM" id="MobiDB-lite"/>
    </source>
</evidence>
<proteinExistence type="predicted"/>
<dbReference type="EMBL" id="BAABDQ010000053">
    <property type="protein sequence ID" value="GAA3616053.1"/>
    <property type="molecule type" value="Genomic_DNA"/>
</dbReference>
<dbReference type="InterPro" id="IPR050267">
    <property type="entry name" value="Anti-sigma-factor_SerPK"/>
</dbReference>
<protein>
    <recommendedName>
        <fullName evidence="4">ATP-binding protein</fullName>
    </recommendedName>
</protein>
<sequence>MDRRTQHTLSSESSRLFGPRTHRQPRGEEFPDLAPGLVMSTFHSRPVWGGMAWRQAFPGRADQSAPARRLVGRLLADTGQGEDAEWVTAELVANALRHSRSGQERGFFVVEVLRGADVARIVVYDLGGGSVPDFSRTPGSVPVLAEHGRGLAGVAELAVRVGVAGDAVTGHAAWAELALSGETVAAVGACDAAGVVGRGQGPDRSPEPMPMFSGEIATGAGRVDAGVGVSPVGCEGHSGVLGAGLVAGVPVSTSRPGSHDGEGAGGEGAVALAPALLGEGMVRRGTDRGSAFGQESWARQALAGLRRDWPDWAFLVVRYRWLAMRGPQVVIGAAGPVELRQALPPMALTCLPARSGSAMSVLGECRGAEPGRPSVSTAPGLPGAESYEGRARPGTSPSRASASRVGVGAVGVGVGAGLSGALRVGASPPGVVAAERSGTGTWAVAAAVADPVRVAWWPHGWPVWPWRGSGGGSRSGARARDGDRRAGAGGLHGGGGSRHRRVRSKPTTVAAVGAA</sequence>
<feature type="region of interest" description="Disordered" evidence="1">
    <location>
        <begin position="467"/>
        <end position="515"/>
    </location>
</feature>